<accession>A0A8B6G728</accession>
<dbReference type="GO" id="GO:0046872">
    <property type="term" value="F:metal ion binding"/>
    <property type="evidence" value="ECO:0007669"/>
    <property type="project" value="UniProtKB-KW"/>
</dbReference>
<evidence type="ECO:0000256" key="6">
    <source>
        <dbReference type="ARBA" id="ARBA00022490"/>
    </source>
</evidence>
<dbReference type="AlphaFoldDB" id="A0A8B6G728"/>
<comment type="cofactor">
    <cofactor evidence="1">
        <name>a divalent metal cation</name>
        <dbReference type="ChEBI" id="CHEBI:60240"/>
    </cofactor>
</comment>
<comment type="subcellular location">
    <subcellularLocation>
        <location evidence="3">Cytoplasm</location>
    </subcellularLocation>
    <subcellularLocation>
        <location evidence="2">Nucleus</location>
    </subcellularLocation>
</comment>
<dbReference type="PRINTS" id="PR02086">
    <property type="entry name" value="PUTNUCHARBI1"/>
</dbReference>
<dbReference type="GO" id="GO:0005634">
    <property type="term" value="C:nucleus"/>
    <property type="evidence" value="ECO:0007669"/>
    <property type="project" value="UniProtKB-SubCell"/>
</dbReference>
<dbReference type="GO" id="GO:0005737">
    <property type="term" value="C:cytoplasm"/>
    <property type="evidence" value="ECO:0007669"/>
    <property type="project" value="UniProtKB-SubCell"/>
</dbReference>
<evidence type="ECO:0000256" key="9">
    <source>
        <dbReference type="ARBA" id="ARBA00022801"/>
    </source>
</evidence>
<feature type="domain" description="DDE Tnp4" evidence="13">
    <location>
        <begin position="146"/>
        <end position="298"/>
    </location>
</feature>
<evidence type="ECO:0000256" key="11">
    <source>
        <dbReference type="ARBA" id="ARBA00030126"/>
    </source>
</evidence>
<keyword evidence="10" id="KW-0539">Nucleus</keyword>
<evidence type="ECO:0000256" key="10">
    <source>
        <dbReference type="ARBA" id="ARBA00023242"/>
    </source>
</evidence>
<proteinExistence type="inferred from homology"/>
<sequence>MAAALMLRENDRFFRRERVFLDRYNPLDRPDDFLLRAYRFPRHKIIELCNELRPDLEKATLRSHSIPVELQVLSALRFYASGSFQNVIGDVFGLSQPSISRCINDVTDALVRRINQYIKFPDEAERRTNKSDFYKIAHFPNVVGVIDGTHIPIKAPNDNEYQYVNRKNFHSINVQCICDANFKIINAVFRWPGSTHDSYIWNNSQICRQFEEGDIANGWLLGDSGYALKPWMLVPFMNPSTPAEEEFNRRHCRTRVTIEQLFGIVKSRFRCVHKTGGCLCYVPAKCCRIIAAVFILHNICVDNNIPCLENDNVPDEHNDLNPPLNEGVVLCGNGQQVRRNLAAQFV</sequence>
<protein>
    <recommendedName>
        <fullName evidence="5">Putative nuclease HARBI1</fullName>
    </recommendedName>
    <alternativeName>
        <fullName evidence="11">Harbinger transposase-derived nuclease</fullName>
    </alternativeName>
</protein>
<evidence type="ECO:0000256" key="4">
    <source>
        <dbReference type="ARBA" id="ARBA00006958"/>
    </source>
</evidence>
<dbReference type="Pfam" id="PF13359">
    <property type="entry name" value="DDE_Tnp_4"/>
    <property type="match status" value="1"/>
</dbReference>
<comment type="function">
    <text evidence="12">Transposase-derived protein that may have nuclease activity. Does not have transposase activity.</text>
</comment>
<organism evidence="14 15">
    <name type="scientific">Mytilus galloprovincialis</name>
    <name type="common">Mediterranean mussel</name>
    <dbReference type="NCBI Taxonomy" id="29158"/>
    <lineage>
        <taxon>Eukaryota</taxon>
        <taxon>Metazoa</taxon>
        <taxon>Spiralia</taxon>
        <taxon>Lophotrochozoa</taxon>
        <taxon>Mollusca</taxon>
        <taxon>Bivalvia</taxon>
        <taxon>Autobranchia</taxon>
        <taxon>Pteriomorphia</taxon>
        <taxon>Mytilida</taxon>
        <taxon>Mytiloidea</taxon>
        <taxon>Mytilidae</taxon>
        <taxon>Mytilinae</taxon>
        <taxon>Mytilus</taxon>
    </lineage>
</organism>
<name>A0A8B6G728_MYTGA</name>
<dbReference type="GO" id="GO:0016787">
    <property type="term" value="F:hydrolase activity"/>
    <property type="evidence" value="ECO:0007669"/>
    <property type="project" value="UniProtKB-KW"/>
</dbReference>
<evidence type="ECO:0000256" key="7">
    <source>
        <dbReference type="ARBA" id="ARBA00022722"/>
    </source>
</evidence>
<evidence type="ECO:0000256" key="1">
    <source>
        <dbReference type="ARBA" id="ARBA00001968"/>
    </source>
</evidence>
<dbReference type="Proteomes" id="UP000596742">
    <property type="component" value="Unassembled WGS sequence"/>
</dbReference>
<evidence type="ECO:0000256" key="12">
    <source>
        <dbReference type="ARBA" id="ARBA00045850"/>
    </source>
</evidence>
<comment type="caution">
    <text evidence="14">The sequence shown here is derived from an EMBL/GenBank/DDBJ whole genome shotgun (WGS) entry which is preliminary data.</text>
</comment>
<gene>
    <name evidence="14" type="ORF">MGAL_10B029354</name>
</gene>
<evidence type="ECO:0000256" key="2">
    <source>
        <dbReference type="ARBA" id="ARBA00004123"/>
    </source>
</evidence>
<dbReference type="OrthoDB" id="6051114at2759"/>
<dbReference type="InterPro" id="IPR026103">
    <property type="entry name" value="HARBI1_animal"/>
</dbReference>
<dbReference type="InterPro" id="IPR027806">
    <property type="entry name" value="HARBI1_dom"/>
</dbReference>
<keyword evidence="15" id="KW-1185">Reference proteome</keyword>
<keyword evidence="6" id="KW-0963">Cytoplasm</keyword>
<evidence type="ECO:0000259" key="13">
    <source>
        <dbReference type="Pfam" id="PF13359"/>
    </source>
</evidence>
<evidence type="ECO:0000256" key="3">
    <source>
        <dbReference type="ARBA" id="ARBA00004496"/>
    </source>
</evidence>
<dbReference type="PANTHER" id="PTHR22930:SF267">
    <property type="entry name" value="NUCLEASE HARBI1-RELATED"/>
    <property type="match status" value="1"/>
</dbReference>
<dbReference type="GO" id="GO:0004518">
    <property type="term" value="F:nuclease activity"/>
    <property type="evidence" value="ECO:0007669"/>
    <property type="project" value="UniProtKB-KW"/>
</dbReference>
<reference evidence="14" key="1">
    <citation type="submission" date="2018-11" db="EMBL/GenBank/DDBJ databases">
        <authorList>
            <person name="Alioto T."/>
            <person name="Alioto T."/>
        </authorList>
    </citation>
    <scope>NUCLEOTIDE SEQUENCE</scope>
</reference>
<keyword evidence="8" id="KW-0479">Metal-binding</keyword>
<keyword evidence="9" id="KW-0378">Hydrolase</keyword>
<dbReference type="PANTHER" id="PTHR22930">
    <property type="match status" value="1"/>
</dbReference>
<dbReference type="InterPro" id="IPR045249">
    <property type="entry name" value="HARBI1-like"/>
</dbReference>
<comment type="similarity">
    <text evidence="4">Belongs to the HARBI1 family.</text>
</comment>
<evidence type="ECO:0000256" key="8">
    <source>
        <dbReference type="ARBA" id="ARBA00022723"/>
    </source>
</evidence>
<evidence type="ECO:0000313" key="15">
    <source>
        <dbReference type="Proteomes" id="UP000596742"/>
    </source>
</evidence>
<evidence type="ECO:0000313" key="14">
    <source>
        <dbReference type="EMBL" id="VDI59567.1"/>
    </source>
</evidence>
<evidence type="ECO:0000256" key="5">
    <source>
        <dbReference type="ARBA" id="ARBA00015519"/>
    </source>
</evidence>
<keyword evidence="7" id="KW-0540">Nuclease</keyword>
<dbReference type="EMBL" id="UYJE01007950">
    <property type="protein sequence ID" value="VDI59567.1"/>
    <property type="molecule type" value="Genomic_DNA"/>
</dbReference>